<gene>
    <name evidence="1" type="ORF">NE237_026464</name>
</gene>
<reference evidence="1" key="1">
    <citation type="journal article" date="2023" name="Plant J.">
        <title>The genome of the king protea, Protea cynaroides.</title>
        <authorList>
            <person name="Chang J."/>
            <person name="Duong T.A."/>
            <person name="Schoeman C."/>
            <person name="Ma X."/>
            <person name="Roodt D."/>
            <person name="Barker N."/>
            <person name="Li Z."/>
            <person name="Van de Peer Y."/>
            <person name="Mizrachi E."/>
        </authorList>
    </citation>
    <scope>NUCLEOTIDE SEQUENCE</scope>
    <source>
        <tissue evidence="1">Young leaves</tissue>
    </source>
</reference>
<sequence length="130" mass="14830">MNRKEEEEGGPVVLQLLKDLRNERLSRGLLSLRLEETVSLGFHFCEEGFKVGSFAYDFEKKNSKTSLVFDHGDGVFESSREMKAWILDTPLMFDEMPLRDVFTWAIPTGSSMGSPLSLGEHPWWQGLDSE</sequence>
<comment type="caution">
    <text evidence="1">The sequence shown here is derived from an EMBL/GenBank/DDBJ whole genome shotgun (WGS) entry which is preliminary data.</text>
</comment>
<proteinExistence type="predicted"/>
<organism evidence="1 2">
    <name type="scientific">Protea cynaroides</name>
    <dbReference type="NCBI Taxonomy" id="273540"/>
    <lineage>
        <taxon>Eukaryota</taxon>
        <taxon>Viridiplantae</taxon>
        <taxon>Streptophyta</taxon>
        <taxon>Embryophyta</taxon>
        <taxon>Tracheophyta</taxon>
        <taxon>Spermatophyta</taxon>
        <taxon>Magnoliopsida</taxon>
        <taxon>Proteales</taxon>
        <taxon>Proteaceae</taxon>
        <taxon>Protea</taxon>
    </lineage>
</organism>
<keyword evidence="2" id="KW-1185">Reference proteome</keyword>
<dbReference type="Proteomes" id="UP001141806">
    <property type="component" value="Unassembled WGS sequence"/>
</dbReference>
<accession>A0A9Q0H4A4</accession>
<dbReference type="AlphaFoldDB" id="A0A9Q0H4A4"/>
<protein>
    <submittedName>
        <fullName evidence="1">Uncharacterized protein</fullName>
    </submittedName>
</protein>
<name>A0A9Q0H4A4_9MAGN</name>
<dbReference type="EMBL" id="JAMYWD010000010">
    <property type="protein sequence ID" value="KAJ4959353.1"/>
    <property type="molecule type" value="Genomic_DNA"/>
</dbReference>
<evidence type="ECO:0000313" key="1">
    <source>
        <dbReference type="EMBL" id="KAJ4959353.1"/>
    </source>
</evidence>
<evidence type="ECO:0000313" key="2">
    <source>
        <dbReference type="Proteomes" id="UP001141806"/>
    </source>
</evidence>